<accession>A0A699IKJ2</accession>
<feature type="non-terminal residue" evidence="1">
    <location>
        <position position="387"/>
    </location>
</feature>
<evidence type="ECO:0000313" key="1">
    <source>
        <dbReference type="EMBL" id="GEZ69299.1"/>
    </source>
</evidence>
<organism evidence="1">
    <name type="scientific">Tanacetum cinerariifolium</name>
    <name type="common">Dalmatian daisy</name>
    <name type="synonym">Chrysanthemum cinerariifolium</name>
    <dbReference type="NCBI Taxonomy" id="118510"/>
    <lineage>
        <taxon>Eukaryota</taxon>
        <taxon>Viridiplantae</taxon>
        <taxon>Streptophyta</taxon>
        <taxon>Embryophyta</taxon>
        <taxon>Tracheophyta</taxon>
        <taxon>Spermatophyta</taxon>
        <taxon>Magnoliopsida</taxon>
        <taxon>eudicotyledons</taxon>
        <taxon>Gunneridae</taxon>
        <taxon>Pentapetalae</taxon>
        <taxon>asterids</taxon>
        <taxon>campanulids</taxon>
        <taxon>Asterales</taxon>
        <taxon>Asteraceae</taxon>
        <taxon>Asteroideae</taxon>
        <taxon>Anthemideae</taxon>
        <taxon>Anthemidinae</taxon>
        <taxon>Tanacetum</taxon>
    </lineage>
</organism>
<name>A0A699IKJ2_TANCI</name>
<gene>
    <name evidence="1" type="ORF">Tci_541272</name>
</gene>
<dbReference type="EMBL" id="BKCJ010310902">
    <property type="protein sequence ID" value="GEZ69299.1"/>
    <property type="molecule type" value="Genomic_DNA"/>
</dbReference>
<sequence length="387" mass="44664">MNNQPPLQVWRGAIYTPWSILGRMGLVVGPGLITRKLSRFTSQYYLGNKVLEVFFARRWIDSPRVIGNVFFCHKALGVLDLSFKGDKVLQELLTLRFWFKEGYLVVKFDRFKQGFRQRVFFDLFVQDFLVRVLLSSRILSTSLLLRFQFLIRGFTLETGLLDFLAFRFLNDKVAAGGYRQGAQGDREAEVFQVSNDDTAVAQRRLEDKQPKEKTNTDCLVKKQKKEYQTGWKIKTEDTTMSIYLVNRSPSLAIRFKKPIDMLGVFGWLASIKQGIVEPVKVKCIFLGYYKSIVGNKLWRLDDVTLKVVLYMNIGRFNFRRTSLTGFPAQSIRSFNAIALESPYLLVFITGTSQSRQYVDTSLIHLESRKPPIAELFDDDSGRISIHH</sequence>
<dbReference type="AlphaFoldDB" id="A0A699IKJ2"/>
<proteinExistence type="predicted"/>
<reference evidence="1" key="1">
    <citation type="journal article" date="2019" name="Sci. Rep.">
        <title>Draft genome of Tanacetum cinerariifolium, the natural source of mosquito coil.</title>
        <authorList>
            <person name="Yamashiro T."/>
            <person name="Shiraishi A."/>
            <person name="Satake H."/>
            <person name="Nakayama K."/>
        </authorList>
    </citation>
    <scope>NUCLEOTIDE SEQUENCE</scope>
</reference>
<comment type="caution">
    <text evidence="1">The sequence shown here is derived from an EMBL/GenBank/DDBJ whole genome shotgun (WGS) entry which is preliminary data.</text>
</comment>
<protein>
    <submittedName>
        <fullName evidence="1">Retrovirus-related Pol polyprotein from transposon TNT 1-94</fullName>
    </submittedName>
</protein>